<name>A0A6I6HPV2_VARPD</name>
<dbReference type="Proteomes" id="UP000425817">
    <property type="component" value="Chromosome"/>
</dbReference>
<sequence>MDLPILIGSECTYVPVIAAFRRMPSDSIDNWLISNGQPRSDRDLAAEVLLEVRGLPSVCGHRRGRHYSVIEVLEFERAAALVISTFLAESR</sequence>
<proteinExistence type="predicted"/>
<protein>
    <submittedName>
        <fullName evidence="1">Uncharacterized protein</fullName>
    </submittedName>
</protein>
<dbReference type="OrthoDB" id="9852991at2"/>
<dbReference type="EMBL" id="CP046622">
    <property type="protein sequence ID" value="QGW84957.1"/>
    <property type="molecule type" value="Genomic_DNA"/>
</dbReference>
<organism evidence="1 2">
    <name type="scientific">Variovorax paradoxus</name>
    <dbReference type="NCBI Taxonomy" id="34073"/>
    <lineage>
        <taxon>Bacteria</taxon>
        <taxon>Pseudomonadati</taxon>
        <taxon>Pseudomonadota</taxon>
        <taxon>Betaproteobacteria</taxon>
        <taxon>Burkholderiales</taxon>
        <taxon>Comamonadaceae</taxon>
        <taxon>Variovorax</taxon>
    </lineage>
</organism>
<gene>
    <name evidence="1" type="ORF">GOQ09_10710</name>
</gene>
<accession>A0A6I6HPV2</accession>
<evidence type="ECO:0000313" key="1">
    <source>
        <dbReference type="EMBL" id="QGW84957.1"/>
    </source>
</evidence>
<evidence type="ECO:0000313" key="2">
    <source>
        <dbReference type="Proteomes" id="UP000425817"/>
    </source>
</evidence>
<reference evidence="1 2" key="1">
    <citation type="submission" date="2019-12" db="EMBL/GenBank/DDBJ databases">
        <title>Hybrid Genome Assemblies of two High G+C Isolates from Undergraduate Microbiology Courses.</title>
        <authorList>
            <person name="Ne Ville C.J."/>
            <person name="Enright D."/>
            <person name="Hernandez I."/>
            <person name="Dodsworth J."/>
            <person name="Orwin P.M."/>
        </authorList>
    </citation>
    <scope>NUCLEOTIDE SEQUENCE [LARGE SCALE GENOMIC DNA]</scope>
    <source>
        <strain evidence="1 2">CSUSB</strain>
    </source>
</reference>
<dbReference type="AlphaFoldDB" id="A0A6I6HPV2"/>